<sequence>MENSQFLIGGKLKNYNLATNQNGLINIVSKQAIERKANLPAGMRQEVIIDIRVKTVTDAQKSAIIKEIVTKSNNILSATDIGFMTK</sequence>
<protein>
    <submittedName>
        <fullName evidence="1">Uncharacterized protein</fullName>
    </submittedName>
</protein>
<accession>A0AAE9T2Q8</accession>
<organism evidence="1 2">
    <name type="scientific">Pectobacterium polonicum</name>
    <dbReference type="NCBI Taxonomy" id="2485124"/>
    <lineage>
        <taxon>Bacteria</taxon>
        <taxon>Pseudomonadati</taxon>
        <taxon>Pseudomonadota</taxon>
        <taxon>Gammaproteobacteria</taxon>
        <taxon>Enterobacterales</taxon>
        <taxon>Pectobacteriaceae</taxon>
        <taxon>Pectobacterium</taxon>
    </lineage>
</organism>
<gene>
    <name evidence="1" type="ORF">LW347_00425</name>
</gene>
<dbReference type="Proteomes" id="UP001059272">
    <property type="component" value="Chromosome"/>
</dbReference>
<dbReference type="KEGG" id="ppoo:LW347_00425"/>
<dbReference type="AlphaFoldDB" id="A0AAE9T2Q8"/>
<evidence type="ECO:0000313" key="1">
    <source>
        <dbReference type="EMBL" id="UVO08514.1"/>
    </source>
</evidence>
<name>A0AAE9T2Q8_9GAMM</name>
<dbReference type="RefSeq" id="WP_258883685.1">
    <property type="nucleotide sequence ID" value="NZ_CP090065.1"/>
</dbReference>
<reference evidence="1" key="1">
    <citation type="submission" date="2021-12" db="EMBL/GenBank/DDBJ databases">
        <title>Genome sequence of novel Pectobacterium sp. causing blackleg.</title>
        <authorList>
            <person name="Wang J."/>
        </authorList>
    </citation>
    <scope>NUCLEOTIDE SEQUENCE</scope>
    <source>
        <strain evidence="1">BY21311</strain>
    </source>
</reference>
<evidence type="ECO:0000313" key="2">
    <source>
        <dbReference type="Proteomes" id="UP001059272"/>
    </source>
</evidence>
<dbReference type="EMBL" id="CP090065">
    <property type="protein sequence ID" value="UVO08514.1"/>
    <property type="molecule type" value="Genomic_DNA"/>
</dbReference>
<proteinExistence type="predicted"/>